<dbReference type="InterPro" id="IPR002528">
    <property type="entry name" value="MATE_fam"/>
</dbReference>
<proteinExistence type="inferred from homology"/>
<dbReference type="PANTHER" id="PTHR42893">
    <property type="entry name" value="PROTEIN DETOXIFICATION 44, CHLOROPLASTIC-RELATED"/>
    <property type="match status" value="1"/>
</dbReference>
<evidence type="ECO:0000313" key="7">
    <source>
        <dbReference type="EnsemblPlants" id="AUR62016809-RA:cds"/>
    </source>
</evidence>
<feature type="transmembrane region" description="Helical" evidence="6">
    <location>
        <begin position="699"/>
        <end position="718"/>
    </location>
</feature>
<feature type="transmembrane region" description="Helical" evidence="6">
    <location>
        <begin position="241"/>
        <end position="265"/>
    </location>
</feature>
<protein>
    <recommendedName>
        <fullName evidence="6">Protein DETOXIFICATION</fullName>
    </recommendedName>
    <alternativeName>
        <fullName evidence="6">Multidrug and toxic compound extrusion protein</fullName>
    </alternativeName>
</protein>
<dbReference type="PANTHER" id="PTHR42893:SF9">
    <property type="entry name" value="PROTEIN DETOXIFICATION 46, CHLOROPLASTIC"/>
    <property type="match status" value="1"/>
</dbReference>
<keyword evidence="8" id="KW-1185">Reference proteome</keyword>
<feature type="transmembrane region" description="Helical" evidence="6">
    <location>
        <begin position="461"/>
        <end position="483"/>
    </location>
</feature>
<dbReference type="AlphaFoldDB" id="A0A803LPD0"/>
<feature type="transmembrane region" description="Helical" evidence="6">
    <location>
        <begin position="919"/>
        <end position="938"/>
    </location>
</feature>
<comment type="subcellular location">
    <subcellularLocation>
        <location evidence="1">Membrane</location>
        <topology evidence="1">Multi-pass membrane protein</topology>
    </subcellularLocation>
</comment>
<feature type="transmembrane region" description="Helical" evidence="6">
    <location>
        <begin position="851"/>
        <end position="877"/>
    </location>
</feature>
<feature type="transmembrane region" description="Helical" evidence="6">
    <location>
        <begin position="311"/>
        <end position="336"/>
    </location>
</feature>
<dbReference type="Pfam" id="PF01554">
    <property type="entry name" value="MatE"/>
    <property type="match status" value="1"/>
</dbReference>
<evidence type="ECO:0000313" key="8">
    <source>
        <dbReference type="Proteomes" id="UP000596660"/>
    </source>
</evidence>
<keyword evidence="4 6" id="KW-1133">Transmembrane helix</keyword>
<dbReference type="EnsemblPlants" id="AUR62016809-RA">
    <property type="protein sequence ID" value="AUR62016809-RA:cds"/>
    <property type="gene ID" value="AUR62016809"/>
</dbReference>
<evidence type="ECO:0000256" key="3">
    <source>
        <dbReference type="ARBA" id="ARBA00022692"/>
    </source>
</evidence>
<keyword evidence="3 6" id="KW-0812">Transmembrane</keyword>
<feature type="transmembrane region" description="Helical" evidence="6">
    <location>
        <begin position="667"/>
        <end position="687"/>
    </location>
</feature>
<feature type="transmembrane region" description="Helical" evidence="6">
    <location>
        <begin position="393"/>
        <end position="419"/>
    </location>
</feature>
<dbReference type="Proteomes" id="UP000596660">
    <property type="component" value="Unplaced"/>
</dbReference>
<feature type="transmembrane region" description="Helical" evidence="6">
    <location>
        <begin position="626"/>
        <end position="647"/>
    </location>
</feature>
<reference evidence="7" key="1">
    <citation type="journal article" date="2017" name="Nature">
        <title>The genome of Chenopodium quinoa.</title>
        <authorList>
            <person name="Jarvis D.E."/>
            <person name="Ho Y.S."/>
            <person name="Lightfoot D.J."/>
            <person name="Schmoeckel S.M."/>
            <person name="Li B."/>
            <person name="Borm T.J.A."/>
            <person name="Ohyanagi H."/>
            <person name="Mineta K."/>
            <person name="Michell C.T."/>
            <person name="Saber N."/>
            <person name="Kharbatia N.M."/>
            <person name="Rupper R.R."/>
            <person name="Sharp A.R."/>
            <person name="Dally N."/>
            <person name="Boughton B.A."/>
            <person name="Woo Y.H."/>
            <person name="Gao G."/>
            <person name="Schijlen E.G.W.M."/>
            <person name="Guo X."/>
            <person name="Momin A.A."/>
            <person name="Negrao S."/>
            <person name="Al-Babili S."/>
            <person name="Gehring C."/>
            <person name="Roessner U."/>
            <person name="Jung C."/>
            <person name="Murphy K."/>
            <person name="Arold S.T."/>
            <person name="Gojobori T."/>
            <person name="van der Linden C.G."/>
            <person name="van Loo E.N."/>
            <person name="Jellen E.N."/>
            <person name="Maughan P.J."/>
            <person name="Tester M."/>
        </authorList>
    </citation>
    <scope>NUCLEOTIDE SEQUENCE [LARGE SCALE GENOMIC DNA]</scope>
    <source>
        <strain evidence="7">cv. PI 614886</strain>
    </source>
</reference>
<feature type="transmembrane region" description="Helical" evidence="6">
    <location>
        <begin position="889"/>
        <end position="907"/>
    </location>
</feature>
<organism evidence="7 8">
    <name type="scientific">Chenopodium quinoa</name>
    <name type="common">Quinoa</name>
    <dbReference type="NCBI Taxonomy" id="63459"/>
    <lineage>
        <taxon>Eukaryota</taxon>
        <taxon>Viridiplantae</taxon>
        <taxon>Streptophyta</taxon>
        <taxon>Embryophyta</taxon>
        <taxon>Tracheophyta</taxon>
        <taxon>Spermatophyta</taxon>
        <taxon>Magnoliopsida</taxon>
        <taxon>eudicotyledons</taxon>
        <taxon>Gunneridae</taxon>
        <taxon>Pentapetalae</taxon>
        <taxon>Caryophyllales</taxon>
        <taxon>Chenopodiaceae</taxon>
        <taxon>Chenopodioideae</taxon>
        <taxon>Atripliceae</taxon>
        <taxon>Chenopodium</taxon>
    </lineage>
</organism>
<accession>A0A803LPD0</accession>
<dbReference type="InterPro" id="IPR044644">
    <property type="entry name" value="DinF-like"/>
</dbReference>
<evidence type="ECO:0000256" key="6">
    <source>
        <dbReference type="RuleBase" id="RU004914"/>
    </source>
</evidence>
<dbReference type="GO" id="GO:0016020">
    <property type="term" value="C:membrane"/>
    <property type="evidence" value="ECO:0007669"/>
    <property type="project" value="UniProtKB-SubCell"/>
</dbReference>
<evidence type="ECO:0000256" key="5">
    <source>
        <dbReference type="ARBA" id="ARBA00023136"/>
    </source>
</evidence>
<keyword evidence="5 6" id="KW-0472">Membrane</keyword>
<comment type="similarity">
    <text evidence="2 6">Belongs to the multi antimicrobial extrusion (MATE) (TC 2.A.66.1) family.</text>
</comment>
<evidence type="ECO:0000256" key="2">
    <source>
        <dbReference type="ARBA" id="ARBA00010199"/>
    </source>
</evidence>
<sequence length="990" mass="106868">MQFKAIISPSPNIQIKIPMIKQFSFSNFRHPKTSLKPFNLCFPKSHQIPRNLQKYGCISPSQEFLGENLQTHEPESDINPEIHNLQPLKPTNVAEEFANQSTWDQIIEIVKFSGPATGLWICGPLMSLIDTAVIGQGSSLELAALVATSNMVATSLAQKNEDQVQHQISMLLFISLASGVLLFILTKGFGKWALTAFVGAKNMNLVSAANSYLQIRALAWPAILVGYVAQSASLGMKDSLGPLKALLIATALSGIGDIVLCIFLNYGIDGAAWATAVSQIVAAYVMIDALNRKGYNGYSFSAPSLAELQEIFGIAAPIFVTMFSKVAFYGLLIYFATSMGTHVVAAHQVLLNIFGMCSVWGEPLSQTAQSFMPELLYGANRSLVKARSLLKSLLILGASIGLLLGTAATSVPFVVPNFFTSDTVVIGEMRNVWICFFLALSVTPCILPCEGTLLAGRDLKFISISMSGCFALGALVLLARFLISLRRLLSPSGVLFSEDLDCFRLAELKRPKSFLKPFNLCFPEFHPIPRNLQKNGCISPSQDFLGDNLQTHEPEPEITSFETNPEIQNLQFSEPTNEAEEFANQSTWDQMIEIIKFSGPATGLWICGPLMSLIDTADEDQVQHQISMLLFISLASGLLLFLLTKGFGEWALTAFVGVKNVNLVSAANSYIQIRALAWPAILVGYVAQSASLGMKDSLGPLKALLIASALNGLGDIVLCTFLNYGIAGAAWATAASQIAAAYVMIDGLNRKGYNGYSFSVPSTAELQVIAGIAAPVFVTMVSKVGFYGLLIYFATSMGSHVVAAHQVLLNIFGICSVWGEPLSQTAQSFMPELLYGANRSLVKARSLLKSLLIIGAFLGLLLGTAATAVPFVVPNLFTSDTVVIGEMRNVWICFFLALSVTPCILPCEGTLLAGRDLKFISVSMSGCFALGGIVLLLVRSQGLGLLGCWSALVGFQWARFLISLRRLLSPSGVLFSEDLAYLRLAELKVA</sequence>
<feature type="transmembrane region" description="Helical" evidence="6">
    <location>
        <begin position="209"/>
        <end position="229"/>
    </location>
</feature>
<name>A0A803LPD0_CHEQI</name>
<feature type="transmembrane region" description="Helical" evidence="6">
    <location>
        <begin position="766"/>
        <end position="794"/>
    </location>
</feature>
<evidence type="ECO:0000256" key="4">
    <source>
        <dbReference type="ARBA" id="ARBA00022989"/>
    </source>
</evidence>
<dbReference type="GO" id="GO:0015297">
    <property type="term" value="F:antiporter activity"/>
    <property type="evidence" value="ECO:0007669"/>
    <property type="project" value="InterPro"/>
</dbReference>
<feature type="transmembrane region" description="Helical" evidence="6">
    <location>
        <begin position="168"/>
        <end position="189"/>
    </location>
</feature>
<reference evidence="7" key="2">
    <citation type="submission" date="2021-03" db="UniProtKB">
        <authorList>
            <consortium name="EnsemblPlants"/>
        </authorList>
    </citation>
    <scope>IDENTIFICATION</scope>
</reference>
<dbReference type="Gramene" id="AUR62016809-RA">
    <property type="protein sequence ID" value="AUR62016809-RA:cds"/>
    <property type="gene ID" value="AUR62016809"/>
</dbReference>
<evidence type="ECO:0000256" key="1">
    <source>
        <dbReference type="ARBA" id="ARBA00004141"/>
    </source>
</evidence>
<dbReference type="GO" id="GO:0042910">
    <property type="term" value="F:xenobiotic transmembrane transporter activity"/>
    <property type="evidence" value="ECO:0007669"/>
    <property type="project" value="InterPro"/>
</dbReference>